<dbReference type="PANTHER" id="PTHR10336">
    <property type="entry name" value="PHOSPHOINOSITIDE-SPECIFIC PHOSPHOLIPASE C FAMILY PROTEIN"/>
    <property type="match status" value="1"/>
</dbReference>
<dbReference type="InterPro" id="IPR017946">
    <property type="entry name" value="PLC-like_Pdiesterase_TIM-brl"/>
</dbReference>
<dbReference type="InterPro" id="IPR001192">
    <property type="entry name" value="PI-PLC_fam"/>
</dbReference>
<dbReference type="AlphaFoldDB" id="A0AAW2ZDM0"/>
<dbReference type="PROSITE" id="PS50007">
    <property type="entry name" value="PIPLC_X_DOMAIN"/>
    <property type="match status" value="1"/>
</dbReference>
<proteinExistence type="predicted"/>
<dbReference type="SMART" id="SM00239">
    <property type="entry name" value="C2"/>
    <property type="match status" value="1"/>
</dbReference>
<dbReference type="GO" id="GO:0035556">
    <property type="term" value="P:intracellular signal transduction"/>
    <property type="evidence" value="ECO:0007669"/>
    <property type="project" value="InterPro"/>
</dbReference>
<dbReference type="InterPro" id="IPR001711">
    <property type="entry name" value="PLipase_C_Pinositol-sp_Y"/>
</dbReference>
<evidence type="ECO:0000256" key="8">
    <source>
        <dbReference type="RuleBase" id="RU361133"/>
    </source>
</evidence>
<organism evidence="12 13">
    <name type="scientific">Acrasis kona</name>
    <dbReference type="NCBI Taxonomy" id="1008807"/>
    <lineage>
        <taxon>Eukaryota</taxon>
        <taxon>Discoba</taxon>
        <taxon>Heterolobosea</taxon>
        <taxon>Tetramitia</taxon>
        <taxon>Eutetramitia</taxon>
        <taxon>Acrasidae</taxon>
        <taxon>Acrasis</taxon>
    </lineage>
</organism>
<feature type="domain" description="EF-hand" evidence="11">
    <location>
        <begin position="1"/>
        <end position="32"/>
    </location>
</feature>
<dbReference type="EMBL" id="JAOPGA020001346">
    <property type="protein sequence ID" value="KAL0487449.1"/>
    <property type="molecule type" value="Genomic_DNA"/>
</dbReference>
<gene>
    <name evidence="12" type="ORF">AKO1_004142</name>
</gene>
<dbReference type="SUPFAM" id="SSF49562">
    <property type="entry name" value="C2 domain (Calcium/lipid-binding domain, CaLB)"/>
    <property type="match status" value="1"/>
</dbReference>
<evidence type="ECO:0000256" key="6">
    <source>
        <dbReference type="ARBA" id="ARBA00023098"/>
    </source>
</evidence>
<dbReference type="GO" id="GO:0004435">
    <property type="term" value="F:phosphatidylinositol-4,5-bisphosphate phospholipase C activity"/>
    <property type="evidence" value="ECO:0007669"/>
    <property type="project" value="UniProtKB-EC"/>
</dbReference>
<keyword evidence="5 8" id="KW-0442">Lipid degradation</keyword>
<dbReference type="Proteomes" id="UP001431209">
    <property type="component" value="Unassembled WGS sequence"/>
</dbReference>
<evidence type="ECO:0000256" key="5">
    <source>
        <dbReference type="ARBA" id="ARBA00022963"/>
    </source>
</evidence>
<dbReference type="Pfam" id="PF00168">
    <property type="entry name" value="C2"/>
    <property type="match status" value="1"/>
</dbReference>
<dbReference type="SUPFAM" id="SSF47473">
    <property type="entry name" value="EF-hand"/>
    <property type="match status" value="1"/>
</dbReference>
<dbReference type="FunFam" id="3.20.20.190:FF:000084">
    <property type="match status" value="1"/>
</dbReference>
<evidence type="ECO:0000313" key="12">
    <source>
        <dbReference type="EMBL" id="KAL0487449.1"/>
    </source>
</evidence>
<evidence type="ECO:0000259" key="11">
    <source>
        <dbReference type="PROSITE" id="PS50222"/>
    </source>
</evidence>
<evidence type="ECO:0000256" key="4">
    <source>
        <dbReference type="ARBA" id="ARBA00022837"/>
    </source>
</evidence>
<comment type="catalytic activity">
    <reaction evidence="1 8">
        <text>a 1,2-diacyl-sn-glycero-3-phospho-(1D-myo-inositol-4,5-bisphosphate) + H2O = 1D-myo-inositol 1,4,5-trisphosphate + a 1,2-diacyl-sn-glycerol + H(+)</text>
        <dbReference type="Rhea" id="RHEA:33179"/>
        <dbReference type="ChEBI" id="CHEBI:15377"/>
        <dbReference type="ChEBI" id="CHEBI:15378"/>
        <dbReference type="ChEBI" id="CHEBI:17815"/>
        <dbReference type="ChEBI" id="CHEBI:58456"/>
        <dbReference type="ChEBI" id="CHEBI:203600"/>
        <dbReference type="EC" id="3.1.4.11"/>
    </reaction>
</comment>
<keyword evidence="4" id="KW-0106">Calcium</keyword>
<dbReference type="Gene3D" id="2.60.40.150">
    <property type="entry name" value="C2 domain"/>
    <property type="match status" value="1"/>
</dbReference>
<dbReference type="Pfam" id="PF00387">
    <property type="entry name" value="PI-PLC-Y"/>
    <property type="match status" value="1"/>
</dbReference>
<dbReference type="InterPro" id="IPR000909">
    <property type="entry name" value="PLipase_C_PInositol-sp_X_dom"/>
</dbReference>
<evidence type="ECO:0000259" key="9">
    <source>
        <dbReference type="PROSITE" id="PS50004"/>
    </source>
</evidence>
<dbReference type="PROSITE" id="PS50222">
    <property type="entry name" value="EF_HAND_2"/>
    <property type="match status" value="2"/>
</dbReference>
<dbReference type="GO" id="GO:0005509">
    <property type="term" value="F:calcium ion binding"/>
    <property type="evidence" value="ECO:0007669"/>
    <property type="project" value="InterPro"/>
</dbReference>
<dbReference type="PROSITE" id="PS00018">
    <property type="entry name" value="EF_HAND_1"/>
    <property type="match status" value="1"/>
</dbReference>
<dbReference type="Pfam" id="PF00388">
    <property type="entry name" value="PI-PLC-X"/>
    <property type="match status" value="1"/>
</dbReference>
<dbReference type="InterPro" id="IPR011992">
    <property type="entry name" value="EF-hand-dom_pair"/>
</dbReference>
<keyword evidence="13" id="KW-1185">Reference proteome</keyword>
<dbReference type="PRINTS" id="PR00390">
    <property type="entry name" value="PHPHLIPASEC"/>
</dbReference>
<keyword evidence="7" id="KW-0807">Transducer</keyword>
<evidence type="ECO:0000256" key="3">
    <source>
        <dbReference type="ARBA" id="ARBA00022801"/>
    </source>
</evidence>
<dbReference type="PROSITE" id="PS50004">
    <property type="entry name" value="C2"/>
    <property type="match status" value="1"/>
</dbReference>
<dbReference type="InterPro" id="IPR018247">
    <property type="entry name" value="EF_Hand_1_Ca_BS"/>
</dbReference>
<dbReference type="InterPro" id="IPR002048">
    <property type="entry name" value="EF_hand_dom"/>
</dbReference>
<dbReference type="Gene3D" id="3.20.20.190">
    <property type="entry name" value="Phosphatidylinositol (PI) phosphodiesterase"/>
    <property type="match status" value="1"/>
</dbReference>
<dbReference type="InterPro" id="IPR035892">
    <property type="entry name" value="C2_domain_sf"/>
</dbReference>
<dbReference type="CDD" id="cd08558">
    <property type="entry name" value="PI-PLCc_eukaryota"/>
    <property type="match status" value="1"/>
</dbReference>
<feature type="domain" description="PI-PLC Y-box" evidence="10">
    <location>
        <begin position="394"/>
        <end position="497"/>
    </location>
</feature>
<dbReference type="SUPFAM" id="SSF51695">
    <property type="entry name" value="PLC-like phosphodiesterases"/>
    <property type="match status" value="1"/>
</dbReference>
<name>A0AAW2ZDM0_9EUKA</name>
<sequence length="647" mass="74635">MLLKKWLIADVNNDEKVDFGEFRGLCKNLNLKLKKSYLQNEFNTFDADKNGTIDFEEFVTFFQSVLKREEVDRIFVKYSSAKTHSMDAVLLTLFLHQEQQETNVTLSECEQFLKQLSQLNEYNRQRLALSCGSPTNAVYSNFEPTTSTFQMNQYLFTRFMFSNLNNVVEPSIYKHRGDDGYMDQPLSHYWIASSHNTYLTGHQLKGASHVEMYRAVLHQNCRCVELDCWDGPNGEPIIFHGYTLTSKILFKDVVACINECAFSRDNDYPIILSLEVHCSLPQQTKMAQYFDEIFGERLVRGPEQICNGNTLKSPNQLLGKIILKGIREDQHVTPSELLHKDSATQLVILQEEKERAEADLLRGVDQAVHGQYVEQNKEKRVAKALSDMISLSIVPFKGFDTTLKCWEMHNYSESSLETLYKKQADKVVEFNKNHMTRIYPKGTRFGSSNFSPTPSWNTGCQIVSLNYQTAQDHDMRYHNIRFEENGGCGYLLKPEVMCEQGKGAFFNPTLSLQLQPTHELVIEIVSAELLPKPKENEKGNVIDPYVYMEMVGIKHDEKIQKTKTVWNNGLHPVYSESFSFTIHCLQLAYLRLSVFDKQTVTKDIFICENYLPLRAIRNGYRSVDMRNKSSQIIDCCKLLVKVHLKEL</sequence>
<evidence type="ECO:0000256" key="7">
    <source>
        <dbReference type="ARBA" id="ARBA00023224"/>
    </source>
</evidence>
<dbReference type="EC" id="3.1.4.11" evidence="2 8"/>
<evidence type="ECO:0000313" key="13">
    <source>
        <dbReference type="Proteomes" id="UP001431209"/>
    </source>
</evidence>
<dbReference type="PROSITE" id="PS50008">
    <property type="entry name" value="PIPLC_Y_DOMAIN"/>
    <property type="match status" value="1"/>
</dbReference>
<evidence type="ECO:0000256" key="2">
    <source>
        <dbReference type="ARBA" id="ARBA00012368"/>
    </source>
</evidence>
<feature type="domain" description="EF-hand" evidence="11">
    <location>
        <begin position="33"/>
        <end position="68"/>
    </location>
</feature>
<keyword evidence="6 8" id="KW-0443">Lipid metabolism</keyword>
<dbReference type="SMART" id="SM00054">
    <property type="entry name" value="EFh"/>
    <property type="match status" value="2"/>
</dbReference>
<feature type="domain" description="C2" evidence="9">
    <location>
        <begin position="501"/>
        <end position="627"/>
    </location>
</feature>
<dbReference type="CDD" id="cd00275">
    <property type="entry name" value="C2_PLC_like"/>
    <property type="match status" value="1"/>
</dbReference>
<keyword evidence="3 8" id="KW-0378">Hydrolase</keyword>
<dbReference type="SMART" id="SM00149">
    <property type="entry name" value="PLCYc"/>
    <property type="match status" value="1"/>
</dbReference>
<dbReference type="GO" id="GO:0016042">
    <property type="term" value="P:lipid catabolic process"/>
    <property type="evidence" value="ECO:0007669"/>
    <property type="project" value="UniProtKB-KW"/>
</dbReference>
<accession>A0AAW2ZDM0</accession>
<dbReference type="InterPro" id="IPR000008">
    <property type="entry name" value="C2_dom"/>
</dbReference>
<dbReference type="Gene3D" id="1.10.238.10">
    <property type="entry name" value="EF-hand"/>
    <property type="match status" value="2"/>
</dbReference>
<evidence type="ECO:0000256" key="1">
    <source>
        <dbReference type="ARBA" id="ARBA00001195"/>
    </source>
</evidence>
<reference evidence="12 13" key="1">
    <citation type="submission" date="2024-03" db="EMBL/GenBank/DDBJ databases">
        <title>The Acrasis kona genome and developmental transcriptomes reveal deep origins of eukaryotic multicellular pathways.</title>
        <authorList>
            <person name="Sheikh S."/>
            <person name="Fu C.-J."/>
            <person name="Brown M.W."/>
            <person name="Baldauf S.L."/>
        </authorList>
    </citation>
    <scope>NUCLEOTIDE SEQUENCE [LARGE SCALE GENOMIC DNA]</scope>
    <source>
        <strain evidence="12 13">ATCC MYA-3509</strain>
    </source>
</reference>
<dbReference type="SMART" id="SM00148">
    <property type="entry name" value="PLCXc"/>
    <property type="match status" value="1"/>
</dbReference>
<comment type="caution">
    <text evidence="12">The sequence shown here is derived from an EMBL/GenBank/DDBJ whole genome shotgun (WGS) entry which is preliminary data.</text>
</comment>
<dbReference type="Pfam" id="PF13499">
    <property type="entry name" value="EF-hand_7"/>
    <property type="match status" value="1"/>
</dbReference>
<protein>
    <recommendedName>
        <fullName evidence="2 8">Phosphoinositide phospholipase C</fullName>
        <ecNumber evidence="2 8">3.1.4.11</ecNumber>
    </recommendedName>
</protein>
<evidence type="ECO:0000259" key="10">
    <source>
        <dbReference type="PROSITE" id="PS50008"/>
    </source>
</evidence>